<accession>A0A9N9GSF0</accession>
<dbReference type="AlphaFoldDB" id="A0A9N9GSF0"/>
<feature type="non-terminal residue" evidence="1">
    <location>
        <position position="1"/>
    </location>
</feature>
<evidence type="ECO:0000313" key="1">
    <source>
        <dbReference type="EMBL" id="CAG8630512.1"/>
    </source>
</evidence>
<dbReference type="Proteomes" id="UP000789375">
    <property type="component" value="Unassembled WGS sequence"/>
</dbReference>
<protein>
    <submittedName>
        <fullName evidence="1">12902_t:CDS:1</fullName>
    </submittedName>
</protein>
<gene>
    <name evidence="1" type="ORF">FMOSSE_LOCUS10460</name>
</gene>
<organism evidence="1 2">
    <name type="scientific">Funneliformis mosseae</name>
    <name type="common">Endomycorrhizal fungus</name>
    <name type="synonym">Glomus mosseae</name>
    <dbReference type="NCBI Taxonomy" id="27381"/>
    <lineage>
        <taxon>Eukaryota</taxon>
        <taxon>Fungi</taxon>
        <taxon>Fungi incertae sedis</taxon>
        <taxon>Mucoromycota</taxon>
        <taxon>Glomeromycotina</taxon>
        <taxon>Glomeromycetes</taxon>
        <taxon>Glomerales</taxon>
        <taxon>Glomeraceae</taxon>
        <taxon>Funneliformis</taxon>
    </lineage>
</organism>
<comment type="caution">
    <text evidence="1">The sequence shown here is derived from an EMBL/GenBank/DDBJ whole genome shotgun (WGS) entry which is preliminary data.</text>
</comment>
<reference evidence="1" key="1">
    <citation type="submission" date="2021-06" db="EMBL/GenBank/DDBJ databases">
        <authorList>
            <person name="Kallberg Y."/>
            <person name="Tangrot J."/>
            <person name="Rosling A."/>
        </authorList>
    </citation>
    <scope>NUCLEOTIDE SEQUENCE</scope>
    <source>
        <strain evidence="1">87-6 pot B 2015</strain>
    </source>
</reference>
<evidence type="ECO:0000313" key="2">
    <source>
        <dbReference type="Proteomes" id="UP000789375"/>
    </source>
</evidence>
<proteinExistence type="predicted"/>
<dbReference type="EMBL" id="CAJVPP010003491">
    <property type="protein sequence ID" value="CAG8630512.1"/>
    <property type="molecule type" value="Genomic_DNA"/>
</dbReference>
<name>A0A9N9GSF0_FUNMO</name>
<keyword evidence="2" id="KW-1185">Reference proteome</keyword>
<sequence>KYGWNANERNWEREVDVVEKILGTMAEKGENLYDKFGFAAHSVLMDSDGIIVALKSLDN</sequence>